<reference evidence="1" key="1">
    <citation type="submission" date="2021-05" db="EMBL/GenBank/DDBJ databases">
        <authorList>
            <person name="Pan Q."/>
            <person name="Jouanno E."/>
            <person name="Zahm M."/>
            <person name="Klopp C."/>
            <person name="Cabau C."/>
            <person name="Louis A."/>
            <person name="Berthelot C."/>
            <person name="Parey E."/>
            <person name="Roest Crollius H."/>
            <person name="Montfort J."/>
            <person name="Robinson-Rechavi M."/>
            <person name="Bouchez O."/>
            <person name="Lampietro C."/>
            <person name="Lopez Roques C."/>
            <person name="Donnadieu C."/>
            <person name="Postlethwait J."/>
            <person name="Bobe J."/>
            <person name="Dillon D."/>
            <person name="Chandos A."/>
            <person name="von Hippel F."/>
            <person name="Guiguen Y."/>
        </authorList>
    </citation>
    <scope>NUCLEOTIDE SEQUENCE</scope>
    <source>
        <strain evidence="1">YG-Jan2019</strain>
    </source>
</reference>
<protein>
    <submittedName>
        <fullName evidence="1">Uncharacterized protein</fullName>
    </submittedName>
</protein>
<keyword evidence="2" id="KW-1185">Reference proteome</keyword>
<name>A0ACC2GVN7_DALPE</name>
<comment type="caution">
    <text evidence="1">The sequence shown here is derived from an EMBL/GenBank/DDBJ whole genome shotgun (WGS) entry which is preliminary data.</text>
</comment>
<sequence length="131" mass="14873">MEASTENSQFGGVKEFLDDEDLHLTVHPSVVTTSEQDYFLEYRFDIDGVVVEPLEMATIKMPLNYVSFEKLTKMKLKPAFHLLKKHLCNNHFYYATGFSCLVHSRGIKLAESQGWTLTVAFIPAERDGNPG</sequence>
<evidence type="ECO:0000313" key="1">
    <source>
        <dbReference type="EMBL" id="KAJ8007668.1"/>
    </source>
</evidence>
<evidence type="ECO:0000313" key="2">
    <source>
        <dbReference type="Proteomes" id="UP001157502"/>
    </source>
</evidence>
<dbReference type="EMBL" id="CM055735">
    <property type="protein sequence ID" value="KAJ8007668.1"/>
    <property type="molecule type" value="Genomic_DNA"/>
</dbReference>
<gene>
    <name evidence="1" type="ORF">DPEC_G00096550</name>
</gene>
<proteinExistence type="predicted"/>
<accession>A0ACC2GVN7</accession>
<dbReference type="Proteomes" id="UP001157502">
    <property type="component" value="Chromosome 8"/>
</dbReference>
<organism evidence="1 2">
    <name type="scientific">Dallia pectoralis</name>
    <name type="common">Alaska blackfish</name>
    <dbReference type="NCBI Taxonomy" id="75939"/>
    <lineage>
        <taxon>Eukaryota</taxon>
        <taxon>Metazoa</taxon>
        <taxon>Chordata</taxon>
        <taxon>Craniata</taxon>
        <taxon>Vertebrata</taxon>
        <taxon>Euteleostomi</taxon>
        <taxon>Actinopterygii</taxon>
        <taxon>Neopterygii</taxon>
        <taxon>Teleostei</taxon>
        <taxon>Protacanthopterygii</taxon>
        <taxon>Esociformes</taxon>
        <taxon>Umbridae</taxon>
        <taxon>Dallia</taxon>
    </lineage>
</organism>